<dbReference type="Ensembl" id="ENSOMET00000021269.1">
    <property type="protein sequence ID" value="ENSOMEP00000013603.1"/>
    <property type="gene ID" value="ENSOMEG00000015071.1"/>
</dbReference>
<evidence type="ECO:0000256" key="3">
    <source>
        <dbReference type="ARBA" id="ARBA00022692"/>
    </source>
</evidence>
<feature type="transmembrane region" description="Helical" evidence="6">
    <location>
        <begin position="63"/>
        <end position="82"/>
    </location>
</feature>
<evidence type="ECO:0000256" key="5">
    <source>
        <dbReference type="ARBA" id="ARBA00023136"/>
    </source>
</evidence>
<dbReference type="GO" id="GO:0016020">
    <property type="term" value="C:membrane"/>
    <property type="evidence" value="ECO:0007669"/>
    <property type="project" value="UniProtKB-SubCell"/>
</dbReference>
<evidence type="ECO:0000313" key="8">
    <source>
        <dbReference type="Proteomes" id="UP000261560"/>
    </source>
</evidence>
<evidence type="ECO:0000256" key="1">
    <source>
        <dbReference type="ARBA" id="ARBA00004370"/>
    </source>
</evidence>
<dbReference type="STRING" id="30732.ENSOMEP00000013603"/>
<name>A0A3B3C8H6_ORYME</name>
<keyword evidence="3 6" id="KW-0812">Transmembrane</keyword>
<organism evidence="7 8">
    <name type="scientific">Oryzias melastigma</name>
    <name type="common">Marine medaka</name>
    <dbReference type="NCBI Taxonomy" id="30732"/>
    <lineage>
        <taxon>Eukaryota</taxon>
        <taxon>Metazoa</taxon>
        <taxon>Chordata</taxon>
        <taxon>Craniata</taxon>
        <taxon>Vertebrata</taxon>
        <taxon>Euteleostomi</taxon>
        <taxon>Actinopterygii</taxon>
        <taxon>Neopterygii</taxon>
        <taxon>Teleostei</taxon>
        <taxon>Neoteleostei</taxon>
        <taxon>Acanthomorphata</taxon>
        <taxon>Ovalentaria</taxon>
        <taxon>Atherinomorphae</taxon>
        <taxon>Beloniformes</taxon>
        <taxon>Adrianichthyidae</taxon>
        <taxon>Oryziinae</taxon>
        <taxon>Oryzias</taxon>
    </lineage>
</organism>
<dbReference type="PANTHER" id="PTHR14948">
    <property type="entry name" value="NG5"/>
    <property type="match status" value="1"/>
</dbReference>
<dbReference type="InterPro" id="IPR007593">
    <property type="entry name" value="CD225/Dispanin_fam"/>
</dbReference>
<protein>
    <submittedName>
        <fullName evidence="7">Uncharacterized protein</fullName>
    </submittedName>
</protein>
<evidence type="ECO:0000256" key="2">
    <source>
        <dbReference type="ARBA" id="ARBA00006843"/>
    </source>
</evidence>
<dbReference type="AlphaFoldDB" id="A0A3B3C8H6"/>
<dbReference type="Pfam" id="PF04505">
    <property type="entry name" value="CD225"/>
    <property type="match status" value="1"/>
</dbReference>
<keyword evidence="8" id="KW-1185">Reference proteome</keyword>
<evidence type="ECO:0000256" key="4">
    <source>
        <dbReference type="ARBA" id="ARBA00022989"/>
    </source>
</evidence>
<reference evidence="7" key="1">
    <citation type="submission" date="2025-08" db="UniProtKB">
        <authorList>
            <consortium name="Ensembl"/>
        </authorList>
    </citation>
    <scope>IDENTIFICATION</scope>
</reference>
<dbReference type="PaxDb" id="30732-ENSOMEP00000013603"/>
<proteinExistence type="inferred from homology"/>
<dbReference type="OMA" id="CKANTAN"/>
<keyword evidence="5 6" id="KW-0472">Membrane</keyword>
<dbReference type="PANTHER" id="PTHR14948:SF46">
    <property type="entry name" value="DISPANIN SUBFAMILY A MEMBER 2B-LIKE-RELATED"/>
    <property type="match status" value="1"/>
</dbReference>
<keyword evidence="4 6" id="KW-1133">Transmembrane helix</keyword>
<dbReference type="Proteomes" id="UP000261560">
    <property type="component" value="Unplaced"/>
</dbReference>
<dbReference type="GeneTree" id="ENSGT01150000287073"/>
<evidence type="ECO:0000313" key="7">
    <source>
        <dbReference type="Ensembl" id="ENSOMEP00000013603.1"/>
    </source>
</evidence>
<sequence length="91" mass="10084">MERQLGRTEVPTHFGWSIFTTLCCCLPLGIAAILFSNRVKYANSAGNGVEAEDASRTARNLNIAGLILGIIFIILYSVYYVYFHKANNVNP</sequence>
<evidence type="ECO:0000256" key="6">
    <source>
        <dbReference type="SAM" id="Phobius"/>
    </source>
</evidence>
<reference evidence="7" key="2">
    <citation type="submission" date="2025-09" db="UniProtKB">
        <authorList>
            <consortium name="Ensembl"/>
        </authorList>
    </citation>
    <scope>IDENTIFICATION</scope>
</reference>
<dbReference type="InterPro" id="IPR051423">
    <property type="entry name" value="CD225/Dispanin"/>
</dbReference>
<comment type="similarity">
    <text evidence="2">Belongs to the CD225/Dispanin family.</text>
</comment>
<feature type="transmembrane region" description="Helical" evidence="6">
    <location>
        <begin position="14"/>
        <end position="35"/>
    </location>
</feature>
<comment type="subcellular location">
    <subcellularLocation>
        <location evidence="1">Membrane</location>
    </subcellularLocation>
</comment>
<accession>A0A3B3C8H6</accession>